<dbReference type="GO" id="GO:0005737">
    <property type="term" value="C:cytoplasm"/>
    <property type="evidence" value="ECO:0007669"/>
    <property type="project" value="UniProtKB-SubCell"/>
</dbReference>
<evidence type="ECO:0000256" key="10">
    <source>
        <dbReference type="ARBA" id="ARBA00066767"/>
    </source>
</evidence>
<dbReference type="Gene3D" id="3.40.630.70">
    <property type="entry name" value="Leucyl/phenylalanyl-tRNA-protein transferase, C-terminal domain"/>
    <property type="match status" value="1"/>
</dbReference>
<dbReference type="InterPro" id="IPR042221">
    <property type="entry name" value="Leu/Phe-tRNA_Trfase_N"/>
</dbReference>
<evidence type="ECO:0000256" key="6">
    <source>
        <dbReference type="ARBA" id="ARBA00050652"/>
    </source>
</evidence>
<comment type="function">
    <text evidence="8 15">Functions in the N-end rule pathway of protein degradation where it conjugates Leu, Phe and, less efficiently, Met from aminoacyl-tRNAs to the N-termini of proteins containing an N-terminal arginine or lysine.</text>
</comment>
<evidence type="ECO:0000256" key="1">
    <source>
        <dbReference type="ARBA" id="ARBA00004496"/>
    </source>
</evidence>
<evidence type="ECO:0000256" key="7">
    <source>
        <dbReference type="ARBA" id="ARBA00051538"/>
    </source>
</evidence>
<evidence type="ECO:0000256" key="4">
    <source>
        <dbReference type="ARBA" id="ARBA00023315"/>
    </source>
</evidence>
<protein>
    <recommendedName>
        <fullName evidence="11 15">Leucyl/phenylalanyl-tRNA--protein transferase</fullName>
        <ecNumber evidence="10 15">2.3.2.6</ecNumber>
    </recommendedName>
    <alternativeName>
        <fullName evidence="12 15">L/F-transferase</fullName>
    </alternativeName>
    <alternativeName>
        <fullName evidence="13 15">Leucyltransferase</fullName>
    </alternativeName>
    <alternativeName>
        <fullName evidence="14 15">Phenyalanyltransferase</fullName>
    </alternativeName>
</protein>
<dbReference type="InterPro" id="IPR042203">
    <property type="entry name" value="Leu/Phe-tRNA_Trfase_C"/>
</dbReference>
<dbReference type="Gene3D" id="3.30.70.3550">
    <property type="entry name" value="Leucyl/phenylalanyl-tRNA-protein transferase, N-terminal domain"/>
    <property type="match status" value="1"/>
</dbReference>
<evidence type="ECO:0000256" key="12">
    <source>
        <dbReference type="ARBA" id="ARBA00077136"/>
    </source>
</evidence>
<dbReference type="EC" id="2.3.2.6" evidence="10 15"/>
<keyword evidence="3 15" id="KW-0808">Transferase</keyword>
<dbReference type="FunFam" id="3.30.70.3550:FF:000001">
    <property type="entry name" value="Leucyl/phenylalanyl-tRNA--protein transferase"/>
    <property type="match status" value="1"/>
</dbReference>
<dbReference type="Pfam" id="PF03588">
    <property type="entry name" value="Leu_Phe_trans"/>
    <property type="match status" value="1"/>
</dbReference>
<dbReference type="RefSeq" id="WP_053908950.1">
    <property type="nucleotide sequence ID" value="NZ_CAWMUS010000026.1"/>
</dbReference>
<dbReference type="PANTHER" id="PTHR30098:SF2">
    <property type="entry name" value="LEUCYL_PHENYLALANYL-TRNA--PROTEIN TRANSFERASE"/>
    <property type="match status" value="1"/>
</dbReference>
<dbReference type="OrthoDB" id="9790282at2"/>
<dbReference type="InterPro" id="IPR016181">
    <property type="entry name" value="Acyl_CoA_acyltransferase"/>
</dbReference>
<dbReference type="Proteomes" id="UP000053226">
    <property type="component" value="Unassembled WGS sequence"/>
</dbReference>
<evidence type="ECO:0000256" key="3">
    <source>
        <dbReference type="ARBA" id="ARBA00022679"/>
    </source>
</evidence>
<evidence type="ECO:0000313" key="17">
    <source>
        <dbReference type="Proteomes" id="UP000053226"/>
    </source>
</evidence>
<comment type="similarity">
    <text evidence="9 15">Belongs to the L/F-transferase family.</text>
</comment>
<evidence type="ECO:0000313" key="16">
    <source>
        <dbReference type="EMBL" id="KPD02019.1"/>
    </source>
</evidence>
<comment type="catalytic activity">
    <reaction evidence="5 15">
        <text>L-phenylalanyl-tRNA(Phe) + an N-terminal L-alpha-aminoacyl-[protein] = an N-terminal L-phenylalanyl-L-alpha-aminoacyl-[protein] + tRNA(Phe)</text>
        <dbReference type="Rhea" id="RHEA:43632"/>
        <dbReference type="Rhea" id="RHEA-COMP:9668"/>
        <dbReference type="Rhea" id="RHEA-COMP:9699"/>
        <dbReference type="Rhea" id="RHEA-COMP:10636"/>
        <dbReference type="Rhea" id="RHEA-COMP:10637"/>
        <dbReference type="ChEBI" id="CHEBI:78442"/>
        <dbReference type="ChEBI" id="CHEBI:78531"/>
        <dbReference type="ChEBI" id="CHEBI:78597"/>
        <dbReference type="ChEBI" id="CHEBI:83561"/>
        <dbReference type="EC" id="2.3.2.6"/>
    </reaction>
</comment>
<reference evidence="16 17" key="1">
    <citation type="submission" date="2015-07" db="EMBL/GenBank/DDBJ databases">
        <title>ATOL: Assembling a taxonomically balanced genome-scale reconstruction of the evolutionary history of the Enterobacteriaceae.</title>
        <authorList>
            <person name="Plunkett G.III."/>
            <person name="Neeno-Eckwall E.C."/>
            <person name="Glasner J.D."/>
            <person name="Perna N.T."/>
        </authorList>
    </citation>
    <scope>NUCLEOTIDE SEQUENCE [LARGE SCALE GENOMIC DNA]</scope>
    <source>
        <strain evidence="16 17">ATCC 35017</strain>
    </source>
</reference>
<gene>
    <name evidence="15" type="primary">aat</name>
    <name evidence="16" type="ORF">M992_2562</name>
</gene>
<evidence type="ECO:0000256" key="2">
    <source>
        <dbReference type="ARBA" id="ARBA00022490"/>
    </source>
</evidence>
<evidence type="ECO:0000256" key="8">
    <source>
        <dbReference type="ARBA" id="ARBA00054043"/>
    </source>
</evidence>
<dbReference type="NCBIfam" id="TIGR00667">
    <property type="entry name" value="aat"/>
    <property type="match status" value="1"/>
</dbReference>
<keyword evidence="2 15" id="KW-0963">Cytoplasm</keyword>
<dbReference type="GO" id="GO:0030163">
    <property type="term" value="P:protein catabolic process"/>
    <property type="evidence" value="ECO:0007669"/>
    <property type="project" value="UniProtKB-UniRule"/>
</dbReference>
<evidence type="ECO:0000256" key="9">
    <source>
        <dbReference type="ARBA" id="ARBA00061535"/>
    </source>
</evidence>
<evidence type="ECO:0000256" key="14">
    <source>
        <dbReference type="ARBA" id="ARBA00083640"/>
    </source>
</evidence>
<dbReference type="EMBL" id="LGAA01000026">
    <property type="protein sequence ID" value="KPD02019.1"/>
    <property type="molecule type" value="Genomic_DNA"/>
</dbReference>
<comment type="catalytic activity">
    <reaction evidence="6 15">
        <text>N-terminal L-arginyl-[protein] + L-leucyl-tRNA(Leu) = N-terminal L-leucyl-L-arginyl-[protein] + tRNA(Leu) + H(+)</text>
        <dbReference type="Rhea" id="RHEA:50416"/>
        <dbReference type="Rhea" id="RHEA-COMP:9613"/>
        <dbReference type="Rhea" id="RHEA-COMP:9622"/>
        <dbReference type="Rhea" id="RHEA-COMP:12672"/>
        <dbReference type="Rhea" id="RHEA-COMP:12673"/>
        <dbReference type="ChEBI" id="CHEBI:15378"/>
        <dbReference type="ChEBI" id="CHEBI:64719"/>
        <dbReference type="ChEBI" id="CHEBI:78442"/>
        <dbReference type="ChEBI" id="CHEBI:78494"/>
        <dbReference type="ChEBI" id="CHEBI:133044"/>
        <dbReference type="EC" id="2.3.2.6"/>
    </reaction>
</comment>
<comment type="subcellular location">
    <subcellularLocation>
        <location evidence="1 15">Cytoplasm</location>
    </subcellularLocation>
</comment>
<evidence type="ECO:0000256" key="11">
    <source>
        <dbReference type="ARBA" id="ARBA00074372"/>
    </source>
</evidence>
<evidence type="ECO:0000256" key="5">
    <source>
        <dbReference type="ARBA" id="ARBA00050607"/>
    </source>
</evidence>
<keyword evidence="4 15" id="KW-0012">Acyltransferase</keyword>
<proteinExistence type="inferred from homology"/>
<dbReference type="AlphaFoldDB" id="A0A0N0Z6T4"/>
<evidence type="ECO:0000256" key="13">
    <source>
        <dbReference type="ARBA" id="ARBA00077165"/>
    </source>
</evidence>
<dbReference type="PANTHER" id="PTHR30098">
    <property type="entry name" value="LEUCYL/PHENYLALANYL-TRNA--PROTEIN TRANSFERASE"/>
    <property type="match status" value="1"/>
</dbReference>
<organism evidence="16 17">
    <name type="scientific">Moellerella wisconsensis ATCC 35017</name>
    <dbReference type="NCBI Taxonomy" id="1354267"/>
    <lineage>
        <taxon>Bacteria</taxon>
        <taxon>Pseudomonadati</taxon>
        <taxon>Pseudomonadota</taxon>
        <taxon>Gammaproteobacteria</taxon>
        <taxon>Enterobacterales</taxon>
        <taxon>Morganellaceae</taxon>
        <taxon>Moellerella</taxon>
    </lineage>
</organism>
<dbReference type="GO" id="GO:0008914">
    <property type="term" value="F:leucyl-tRNA--protein transferase activity"/>
    <property type="evidence" value="ECO:0007669"/>
    <property type="project" value="UniProtKB-UniRule"/>
</dbReference>
<comment type="caution">
    <text evidence="16">The sequence shown here is derived from an EMBL/GenBank/DDBJ whole genome shotgun (WGS) entry which is preliminary data.</text>
</comment>
<sequence length="228" mass="26076">MFKLDDDNVQFPPIELAMREPNGLLAMGGDLSPERLKASYYQGIFPWFSPNELPLWWSPDPRAVLLPNELHISRSMKKLIKQRPFTISLNKAFDEVIDACAIRTEGTWIVPEVRAGYKALHRQGIAHSVEVWQQDKLVGGLYGVNVGSIFCGESMFSRTSNASKYAFISFYFHFLGYNGQLFDCQVLNHHTASLGAKEISRKNFSQMLYHWRDKQINSACWSPQLIDL</sequence>
<accession>A0A0N0Z6T4</accession>
<dbReference type="SUPFAM" id="SSF55729">
    <property type="entry name" value="Acyl-CoA N-acyltransferases (Nat)"/>
    <property type="match status" value="1"/>
</dbReference>
<keyword evidence="17" id="KW-1185">Reference proteome</keyword>
<name>A0A0N0Z6T4_9GAMM</name>
<comment type="catalytic activity">
    <reaction evidence="7 15">
        <text>N-terminal L-lysyl-[protein] + L-leucyl-tRNA(Leu) = N-terminal L-leucyl-L-lysyl-[protein] + tRNA(Leu) + H(+)</text>
        <dbReference type="Rhea" id="RHEA:12340"/>
        <dbReference type="Rhea" id="RHEA-COMP:9613"/>
        <dbReference type="Rhea" id="RHEA-COMP:9622"/>
        <dbReference type="Rhea" id="RHEA-COMP:12670"/>
        <dbReference type="Rhea" id="RHEA-COMP:12671"/>
        <dbReference type="ChEBI" id="CHEBI:15378"/>
        <dbReference type="ChEBI" id="CHEBI:65249"/>
        <dbReference type="ChEBI" id="CHEBI:78442"/>
        <dbReference type="ChEBI" id="CHEBI:78494"/>
        <dbReference type="ChEBI" id="CHEBI:133043"/>
        <dbReference type="EC" id="2.3.2.6"/>
    </reaction>
</comment>
<dbReference type="HAMAP" id="MF_00688">
    <property type="entry name" value="Leu_Phe_trans"/>
    <property type="match status" value="1"/>
</dbReference>
<evidence type="ECO:0000256" key="15">
    <source>
        <dbReference type="HAMAP-Rule" id="MF_00688"/>
    </source>
</evidence>
<dbReference type="InterPro" id="IPR004616">
    <property type="entry name" value="Leu/Phe-tRNA_Trfase"/>
</dbReference>
<dbReference type="FunFam" id="3.40.630.70:FF:000001">
    <property type="entry name" value="Leucyl/phenylalanyl-tRNA--protein transferase"/>
    <property type="match status" value="1"/>
</dbReference>